<reference evidence="8" key="1">
    <citation type="submission" date="2012-11" db="EMBL/GenBank/DDBJ databases">
        <authorList>
            <person name="Lucero-Rivera Y.E."/>
            <person name="Tovar-Ramirez D."/>
        </authorList>
    </citation>
    <scope>NUCLEOTIDE SEQUENCE [LARGE SCALE GENOMIC DNA]</scope>
    <source>
        <strain evidence="8">Araruama</strain>
    </source>
</reference>
<keyword evidence="6" id="KW-0963">Cytoplasm</keyword>
<proteinExistence type="inferred from homology"/>
<dbReference type="GO" id="GO:0071424">
    <property type="term" value="F:rRNA (cytosine-N4-)-methyltransferase activity"/>
    <property type="evidence" value="ECO:0007669"/>
    <property type="project" value="UniProtKB-UniRule"/>
</dbReference>
<dbReference type="InterPro" id="IPR029063">
    <property type="entry name" value="SAM-dependent_MTases_sf"/>
</dbReference>
<dbReference type="PANTHER" id="PTHR11265:SF0">
    <property type="entry name" value="12S RRNA N4-METHYLCYTIDINE METHYLTRANSFERASE"/>
    <property type="match status" value="1"/>
</dbReference>
<keyword evidence="5 6" id="KW-0949">S-adenosyl-L-methionine</keyword>
<feature type="binding site" evidence="6">
    <location>
        <position position="106"/>
    </location>
    <ligand>
        <name>S-adenosyl-L-methionine</name>
        <dbReference type="ChEBI" id="CHEBI:59789"/>
    </ligand>
</feature>
<dbReference type="SUPFAM" id="SSF53335">
    <property type="entry name" value="S-adenosyl-L-methionine-dependent methyltransferases"/>
    <property type="match status" value="1"/>
</dbReference>
<accession>A0A1V1PA27</accession>
<dbReference type="Gene3D" id="1.10.150.170">
    <property type="entry name" value="Putative methyltransferase TM0872, insert domain"/>
    <property type="match status" value="1"/>
</dbReference>
<name>A0A1V1PA27_9BACT</name>
<dbReference type="HAMAP" id="MF_01007">
    <property type="entry name" value="16SrRNA_methyltr_H"/>
    <property type="match status" value="1"/>
</dbReference>
<evidence type="ECO:0000256" key="5">
    <source>
        <dbReference type="ARBA" id="ARBA00022691"/>
    </source>
</evidence>
<protein>
    <recommendedName>
        <fullName evidence="6">Ribosomal RNA small subunit methyltransferase H</fullName>
        <ecNumber evidence="6">2.1.1.199</ecNumber>
    </recommendedName>
    <alternativeName>
        <fullName evidence="6">16S rRNA m(4)C1402 methyltransferase</fullName>
    </alternativeName>
    <alternativeName>
        <fullName evidence="6">rRNA (cytosine-N(4)-)-methyltransferase RsmH</fullName>
    </alternativeName>
</protein>
<dbReference type="Pfam" id="PF01795">
    <property type="entry name" value="Methyltransf_5"/>
    <property type="match status" value="1"/>
</dbReference>
<comment type="caution">
    <text evidence="7">The sequence shown here is derived from an EMBL/GenBank/DDBJ whole genome shotgun (WGS) entry which is preliminary data.</text>
</comment>
<dbReference type="PIRSF" id="PIRSF004486">
    <property type="entry name" value="MraW"/>
    <property type="match status" value="1"/>
</dbReference>
<comment type="subcellular location">
    <subcellularLocation>
        <location evidence="6">Cytoplasm</location>
    </subcellularLocation>
</comment>
<dbReference type="GO" id="GO:0070475">
    <property type="term" value="P:rRNA base methylation"/>
    <property type="evidence" value="ECO:0007669"/>
    <property type="project" value="UniProtKB-UniRule"/>
</dbReference>
<keyword evidence="2 6" id="KW-0698">rRNA processing</keyword>
<comment type="similarity">
    <text evidence="1 6">Belongs to the methyltransferase superfamily. RsmH family.</text>
</comment>
<dbReference type="Proteomes" id="UP000189670">
    <property type="component" value="Unassembled WGS sequence"/>
</dbReference>
<feature type="binding site" evidence="6">
    <location>
        <begin position="40"/>
        <end position="42"/>
    </location>
    <ligand>
        <name>S-adenosyl-L-methionine</name>
        <dbReference type="ChEBI" id="CHEBI:59789"/>
    </ligand>
</feature>
<dbReference type="InterPro" id="IPR002903">
    <property type="entry name" value="RsmH"/>
</dbReference>
<feature type="binding site" evidence="6">
    <location>
        <position position="113"/>
    </location>
    <ligand>
        <name>S-adenosyl-L-methionine</name>
        <dbReference type="ChEBI" id="CHEBI:59789"/>
    </ligand>
</feature>
<feature type="binding site" evidence="6">
    <location>
        <position position="60"/>
    </location>
    <ligand>
        <name>S-adenosyl-L-methionine</name>
        <dbReference type="ChEBI" id="CHEBI:59789"/>
    </ligand>
</feature>
<evidence type="ECO:0000313" key="7">
    <source>
        <dbReference type="EMBL" id="ETR71616.1"/>
    </source>
</evidence>
<evidence type="ECO:0000256" key="1">
    <source>
        <dbReference type="ARBA" id="ARBA00010396"/>
    </source>
</evidence>
<dbReference type="EMBL" id="ATBP01000247">
    <property type="protein sequence ID" value="ETR71616.1"/>
    <property type="molecule type" value="Genomic_DNA"/>
</dbReference>
<dbReference type="AlphaFoldDB" id="A0A1V1PA27"/>
<keyword evidence="4 6" id="KW-0808">Transferase</keyword>
<dbReference type="GO" id="GO:0005737">
    <property type="term" value="C:cytoplasm"/>
    <property type="evidence" value="ECO:0007669"/>
    <property type="project" value="UniProtKB-SubCell"/>
</dbReference>
<dbReference type="InterPro" id="IPR023397">
    <property type="entry name" value="SAM-dep_MeTrfase_MraW_recog"/>
</dbReference>
<evidence type="ECO:0000256" key="4">
    <source>
        <dbReference type="ARBA" id="ARBA00022679"/>
    </source>
</evidence>
<dbReference type="EC" id="2.1.1.199" evidence="6"/>
<dbReference type="Gene3D" id="3.40.50.150">
    <property type="entry name" value="Vaccinia Virus protein VP39"/>
    <property type="match status" value="1"/>
</dbReference>
<dbReference type="PANTHER" id="PTHR11265">
    <property type="entry name" value="S-ADENOSYL-METHYLTRANSFERASE MRAW"/>
    <property type="match status" value="1"/>
</dbReference>
<evidence type="ECO:0000256" key="2">
    <source>
        <dbReference type="ARBA" id="ARBA00022552"/>
    </source>
</evidence>
<keyword evidence="3 6" id="KW-0489">Methyltransferase</keyword>
<comment type="catalytic activity">
    <reaction evidence="6">
        <text>cytidine(1402) in 16S rRNA + S-adenosyl-L-methionine = N(4)-methylcytidine(1402) in 16S rRNA + S-adenosyl-L-homocysteine + H(+)</text>
        <dbReference type="Rhea" id="RHEA:42928"/>
        <dbReference type="Rhea" id="RHEA-COMP:10286"/>
        <dbReference type="Rhea" id="RHEA-COMP:10287"/>
        <dbReference type="ChEBI" id="CHEBI:15378"/>
        <dbReference type="ChEBI" id="CHEBI:57856"/>
        <dbReference type="ChEBI" id="CHEBI:59789"/>
        <dbReference type="ChEBI" id="CHEBI:74506"/>
        <dbReference type="ChEBI" id="CHEBI:82748"/>
        <dbReference type="EC" id="2.1.1.199"/>
    </reaction>
</comment>
<sequence>MIANTVPETYTHVPVMPEEVIRFMQCKPGRIYVDCTLGGGGHSKRIVRNILPDGHLIAIDQDVIAIEHAQNNYFSKNMTFFHDNFKNIRFILDRHGIDSVDGIIADLGLSLFHIRQSGRGFSFMKTEPLDMRMNPHSKSTAKDLIANLSEQELADILWSNGEERFSRRIAKAIVKTRHKKTIETTTDLCKVITDVIPDSVQKRQRIHPATRVFMALRIAVNAELESLEYFLDNVLSCLNPGGRVCIISFHSLEDRIIKQRMRQWETPCTCPKDLPECICGKQSSGRCIVRKGIIASAEEIYQNPMARSARMRVFEKMMVNHNPTALFICLCNL</sequence>
<feature type="binding site" evidence="6">
    <location>
        <position position="85"/>
    </location>
    <ligand>
        <name>S-adenosyl-L-methionine</name>
        <dbReference type="ChEBI" id="CHEBI:59789"/>
    </ligand>
</feature>
<comment type="function">
    <text evidence="6">Specifically methylates the N4 position of cytidine in position 1402 (C1402) of 16S rRNA.</text>
</comment>
<evidence type="ECO:0000313" key="8">
    <source>
        <dbReference type="Proteomes" id="UP000189670"/>
    </source>
</evidence>
<evidence type="ECO:0000256" key="3">
    <source>
        <dbReference type="ARBA" id="ARBA00022603"/>
    </source>
</evidence>
<gene>
    <name evidence="6" type="primary">rsmH</name>
    <name evidence="7" type="ORF">OMM_02357</name>
</gene>
<evidence type="ECO:0000256" key="6">
    <source>
        <dbReference type="HAMAP-Rule" id="MF_01007"/>
    </source>
</evidence>
<organism evidence="7 8">
    <name type="scientific">Candidatus Magnetoglobus multicellularis str. Araruama</name>
    <dbReference type="NCBI Taxonomy" id="890399"/>
    <lineage>
        <taxon>Bacteria</taxon>
        <taxon>Pseudomonadati</taxon>
        <taxon>Thermodesulfobacteriota</taxon>
        <taxon>Desulfobacteria</taxon>
        <taxon>Desulfobacterales</taxon>
        <taxon>Desulfobacteraceae</taxon>
        <taxon>Candidatus Magnetoglobus</taxon>
    </lineage>
</organism>
<dbReference type="NCBIfam" id="TIGR00006">
    <property type="entry name" value="16S rRNA (cytosine(1402)-N(4))-methyltransferase RsmH"/>
    <property type="match status" value="1"/>
</dbReference>
<dbReference type="SUPFAM" id="SSF81799">
    <property type="entry name" value="Putative methyltransferase TM0872, insert domain"/>
    <property type="match status" value="1"/>
</dbReference>